<evidence type="ECO:0000256" key="4">
    <source>
        <dbReference type="ARBA" id="ARBA00022679"/>
    </source>
</evidence>
<dbReference type="PROSITE" id="PS50109">
    <property type="entry name" value="HIS_KIN"/>
    <property type="match status" value="1"/>
</dbReference>
<dbReference type="InterPro" id="IPR036097">
    <property type="entry name" value="HisK_dim/P_sf"/>
</dbReference>
<keyword evidence="5 8" id="KW-0812">Transmembrane</keyword>
<evidence type="ECO:0000256" key="7">
    <source>
        <dbReference type="ARBA" id="ARBA00022989"/>
    </source>
</evidence>
<name>A0A3B1BBA4_9ZZZZ</name>
<dbReference type="GO" id="GO:0005886">
    <property type="term" value="C:plasma membrane"/>
    <property type="evidence" value="ECO:0007669"/>
    <property type="project" value="TreeGrafter"/>
</dbReference>
<dbReference type="Pfam" id="PF00512">
    <property type="entry name" value="HisKA"/>
    <property type="match status" value="1"/>
</dbReference>
<dbReference type="PANTHER" id="PTHR45436">
    <property type="entry name" value="SENSOR HISTIDINE KINASE YKOH"/>
    <property type="match status" value="1"/>
</dbReference>
<dbReference type="InterPro" id="IPR050428">
    <property type="entry name" value="TCS_sensor_his_kinase"/>
</dbReference>
<keyword evidence="3" id="KW-0597">Phosphoprotein</keyword>
<dbReference type="InterPro" id="IPR003594">
    <property type="entry name" value="HATPase_dom"/>
</dbReference>
<evidence type="ECO:0000256" key="8">
    <source>
        <dbReference type="SAM" id="Phobius"/>
    </source>
</evidence>
<evidence type="ECO:0000259" key="9">
    <source>
        <dbReference type="PROSITE" id="PS50109"/>
    </source>
</evidence>
<dbReference type="SMART" id="SM00387">
    <property type="entry name" value="HATPase_c"/>
    <property type="match status" value="1"/>
</dbReference>
<evidence type="ECO:0000256" key="3">
    <source>
        <dbReference type="ARBA" id="ARBA00022553"/>
    </source>
</evidence>
<keyword evidence="7 8" id="KW-1133">Transmembrane helix</keyword>
<dbReference type="AlphaFoldDB" id="A0A3B1BBA4"/>
<organism evidence="10">
    <name type="scientific">hydrothermal vent metagenome</name>
    <dbReference type="NCBI Taxonomy" id="652676"/>
    <lineage>
        <taxon>unclassified sequences</taxon>
        <taxon>metagenomes</taxon>
        <taxon>ecological metagenomes</taxon>
    </lineage>
</organism>
<dbReference type="InterPro" id="IPR036890">
    <property type="entry name" value="HATPase_C_sf"/>
</dbReference>
<keyword evidence="8" id="KW-0472">Membrane</keyword>
<dbReference type="SUPFAM" id="SSF47384">
    <property type="entry name" value="Homodimeric domain of signal transducing histidine kinase"/>
    <property type="match status" value="1"/>
</dbReference>
<dbReference type="GO" id="GO:0000155">
    <property type="term" value="F:phosphorelay sensor kinase activity"/>
    <property type="evidence" value="ECO:0007669"/>
    <property type="project" value="InterPro"/>
</dbReference>
<keyword evidence="4" id="KW-0808">Transferase</keyword>
<dbReference type="Gene3D" id="3.30.565.10">
    <property type="entry name" value="Histidine kinase-like ATPase, C-terminal domain"/>
    <property type="match status" value="1"/>
</dbReference>
<proteinExistence type="predicted"/>
<feature type="domain" description="Histidine kinase" evidence="9">
    <location>
        <begin position="237"/>
        <end position="427"/>
    </location>
</feature>
<dbReference type="InterPro" id="IPR005467">
    <property type="entry name" value="His_kinase_dom"/>
</dbReference>
<evidence type="ECO:0000313" key="10">
    <source>
        <dbReference type="EMBL" id="VAX09283.1"/>
    </source>
</evidence>
<dbReference type="PANTHER" id="PTHR45436:SF5">
    <property type="entry name" value="SENSOR HISTIDINE KINASE TRCS"/>
    <property type="match status" value="1"/>
</dbReference>
<sequence length="427" mass="48682">MATNHRAPVKSLSEQVRWQLMWLGVGLFLACILLLFVFTWRSVELTTTSLMQLEAESLVRVAAENPGLPLPQGETFGAYRTWEEIPEYLRRHFENMPLRSGKIFEVSLSGIDGEPEHLYLLHHIDENYGELFLLSRHSATEIDAISASLVNSALSQALWISLIIFVALFFLARWLIRRTTEPLALLSQWAGNLSKNPDQPLKVDFPIEELNRLAAQLREGVDQLEIFNRREQEFLKHASHELRTPLAIIQASLDTLNLQSGNKDRPAVRRALRASANMNRLSTALLWLARDSERPIDKERVEAEKLCHQMIDDQRYLLGDRDIRVSVNAVTEIREIEREMFSIVLINLIRNAFQHSTNGTINVKILAGKLRISNPANDETVATIDHMASGFGLGLQLVRRICQKLGWQFSFEKISNTVIVTITWSTD</sequence>
<accession>A0A3B1BBA4</accession>
<dbReference type="SMART" id="SM00388">
    <property type="entry name" value="HisKA"/>
    <property type="match status" value="1"/>
</dbReference>
<feature type="transmembrane region" description="Helical" evidence="8">
    <location>
        <begin position="20"/>
        <end position="40"/>
    </location>
</feature>
<dbReference type="CDD" id="cd00082">
    <property type="entry name" value="HisKA"/>
    <property type="match status" value="1"/>
</dbReference>
<dbReference type="SUPFAM" id="SSF55874">
    <property type="entry name" value="ATPase domain of HSP90 chaperone/DNA topoisomerase II/histidine kinase"/>
    <property type="match status" value="1"/>
</dbReference>
<gene>
    <name evidence="10" type="ORF">MNBD_GAMMA26-366</name>
</gene>
<evidence type="ECO:0000256" key="6">
    <source>
        <dbReference type="ARBA" id="ARBA00022777"/>
    </source>
</evidence>
<evidence type="ECO:0000256" key="1">
    <source>
        <dbReference type="ARBA" id="ARBA00000085"/>
    </source>
</evidence>
<evidence type="ECO:0000256" key="2">
    <source>
        <dbReference type="ARBA" id="ARBA00012438"/>
    </source>
</evidence>
<evidence type="ECO:0000256" key="5">
    <source>
        <dbReference type="ARBA" id="ARBA00022692"/>
    </source>
</evidence>
<dbReference type="EMBL" id="UOFX01000046">
    <property type="protein sequence ID" value="VAX09283.1"/>
    <property type="molecule type" value="Genomic_DNA"/>
</dbReference>
<protein>
    <recommendedName>
        <fullName evidence="2">histidine kinase</fullName>
        <ecNumber evidence="2">2.7.13.3</ecNumber>
    </recommendedName>
</protein>
<dbReference type="InterPro" id="IPR003661">
    <property type="entry name" value="HisK_dim/P_dom"/>
</dbReference>
<comment type="catalytic activity">
    <reaction evidence="1">
        <text>ATP + protein L-histidine = ADP + protein N-phospho-L-histidine.</text>
        <dbReference type="EC" id="2.7.13.3"/>
    </reaction>
</comment>
<keyword evidence="6 10" id="KW-0418">Kinase</keyword>
<dbReference type="Gene3D" id="1.10.287.130">
    <property type="match status" value="1"/>
</dbReference>
<feature type="transmembrane region" description="Helical" evidence="8">
    <location>
        <begin position="157"/>
        <end position="176"/>
    </location>
</feature>
<dbReference type="EC" id="2.7.13.3" evidence="2"/>
<reference evidence="10" key="1">
    <citation type="submission" date="2018-06" db="EMBL/GenBank/DDBJ databases">
        <authorList>
            <person name="Zhirakovskaya E."/>
        </authorList>
    </citation>
    <scope>NUCLEOTIDE SEQUENCE</scope>
</reference>
<dbReference type="PROSITE" id="PS51257">
    <property type="entry name" value="PROKAR_LIPOPROTEIN"/>
    <property type="match status" value="1"/>
</dbReference>